<dbReference type="SUPFAM" id="SSF52266">
    <property type="entry name" value="SGNH hydrolase"/>
    <property type="match status" value="1"/>
</dbReference>
<dbReference type="InterPro" id="IPR013830">
    <property type="entry name" value="SGNH_hydro"/>
</dbReference>
<gene>
    <name evidence="4" type="ORF">C7459_11534</name>
</gene>
<dbReference type="EMBL" id="QGGL01000015">
    <property type="protein sequence ID" value="PWK08382.1"/>
    <property type="molecule type" value="Genomic_DNA"/>
</dbReference>
<name>A0A316D522_9BACL</name>
<protein>
    <submittedName>
        <fullName evidence="4">Lysophospholipase L1-like esterase</fullName>
    </submittedName>
</protein>
<dbReference type="RefSeq" id="WP_109690347.1">
    <property type="nucleotide sequence ID" value="NZ_QGGL01000015.1"/>
</dbReference>
<keyword evidence="1" id="KW-0732">Signal</keyword>
<evidence type="ECO:0000313" key="4">
    <source>
        <dbReference type="EMBL" id="PWK08382.1"/>
    </source>
</evidence>
<keyword evidence="5" id="KW-1185">Reference proteome</keyword>
<dbReference type="InterPro" id="IPR036582">
    <property type="entry name" value="Mao_N_sf"/>
</dbReference>
<dbReference type="AlphaFoldDB" id="A0A316D522"/>
<feature type="domain" description="Copper amine oxidase-like N-terminal" evidence="2">
    <location>
        <begin position="307"/>
        <end position="415"/>
    </location>
</feature>
<feature type="signal peptide" evidence="1">
    <location>
        <begin position="1"/>
        <end position="30"/>
    </location>
</feature>
<comment type="caution">
    <text evidence="4">The sequence shown here is derived from an EMBL/GenBank/DDBJ whole genome shotgun (WGS) entry which is preliminary data.</text>
</comment>
<dbReference type="InterPro" id="IPR051532">
    <property type="entry name" value="Ester_Hydrolysis_Enzymes"/>
</dbReference>
<evidence type="ECO:0000259" key="2">
    <source>
        <dbReference type="Pfam" id="PF07833"/>
    </source>
</evidence>
<feature type="domain" description="SGNH hydrolase-type esterase" evidence="3">
    <location>
        <begin position="47"/>
        <end position="280"/>
    </location>
</feature>
<reference evidence="4 5" key="1">
    <citation type="submission" date="2018-05" db="EMBL/GenBank/DDBJ databases">
        <title>Genomic Encyclopedia of Type Strains, Phase IV (KMG-IV): sequencing the most valuable type-strain genomes for metagenomic binning, comparative biology and taxonomic classification.</title>
        <authorList>
            <person name="Goeker M."/>
        </authorList>
    </citation>
    <scope>NUCLEOTIDE SEQUENCE [LARGE SCALE GENOMIC DNA]</scope>
    <source>
        <strain evidence="4 5">DSM 18773</strain>
    </source>
</reference>
<dbReference type="Gene3D" id="3.30.457.10">
    <property type="entry name" value="Copper amine oxidase-like, N-terminal domain"/>
    <property type="match status" value="1"/>
</dbReference>
<dbReference type="SUPFAM" id="SSF55383">
    <property type="entry name" value="Copper amine oxidase, domain N"/>
    <property type="match status" value="1"/>
</dbReference>
<dbReference type="PANTHER" id="PTHR30383">
    <property type="entry name" value="THIOESTERASE 1/PROTEASE 1/LYSOPHOSPHOLIPASE L1"/>
    <property type="match status" value="1"/>
</dbReference>
<evidence type="ECO:0000313" key="5">
    <source>
        <dbReference type="Proteomes" id="UP000245634"/>
    </source>
</evidence>
<dbReference type="OrthoDB" id="1815486at2"/>
<sequence length="417" mass="45891">MKTNKRSKSMGLVAAAVLAAGFAGTGVASADVPANQMMKLPHHYVVFGDGVTQSNEPGQEEMMGKPYGYVERVYEASLYTGRTLLKNYGLDGLTSTGFKNYLTAIESGENTITDRIQPDLRDLRAAGFFADIPDTKAELREADLITINLGTHDYGENLPETLKNMTDEEVTKMHSQTLATFADNMRSSLTLLHELAPDAKIVVADTYASYPANADKRTYDRLMEINGDITETLDTIAASMKAPTFHIDVAHVAEQFVGHEQEYTHILESDNRPNQQGYEVIAEALSQAIWGGQYRHDMNEEPINLVVKGTDFIPQFKPELVDDRTYVGLRELATALGAEVGWDEDAQAAILSYKDNNIKFSIGSNMLEVNGELVQIDGTIHLLHGGSKTYVPLRAISEGLGLDVQYIPQSNTAYINE</sequence>
<evidence type="ECO:0000259" key="3">
    <source>
        <dbReference type="Pfam" id="PF13472"/>
    </source>
</evidence>
<evidence type="ECO:0000256" key="1">
    <source>
        <dbReference type="SAM" id="SignalP"/>
    </source>
</evidence>
<feature type="chain" id="PRO_5016354797" evidence="1">
    <location>
        <begin position="31"/>
        <end position="417"/>
    </location>
</feature>
<proteinExistence type="predicted"/>
<dbReference type="Gene3D" id="3.40.50.1110">
    <property type="entry name" value="SGNH hydrolase"/>
    <property type="match status" value="1"/>
</dbReference>
<dbReference type="InterPro" id="IPR036514">
    <property type="entry name" value="SGNH_hydro_sf"/>
</dbReference>
<dbReference type="InterPro" id="IPR012854">
    <property type="entry name" value="Cu_amine_oxidase-like_N"/>
</dbReference>
<accession>A0A316D522</accession>
<dbReference type="Pfam" id="PF13472">
    <property type="entry name" value="Lipase_GDSL_2"/>
    <property type="match status" value="1"/>
</dbReference>
<dbReference type="Proteomes" id="UP000245634">
    <property type="component" value="Unassembled WGS sequence"/>
</dbReference>
<dbReference type="Pfam" id="PF07833">
    <property type="entry name" value="Cu_amine_oxidN1"/>
    <property type="match status" value="1"/>
</dbReference>
<organism evidence="4 5">
    <name type="scientific">Tumebacillus permanentifrigoris</name>
    <dbReference type="NCBI Taxonomy" id="378543"/>
    <lineage>
        <taxon>Bacteria</taxon>
        <taxon>Bacillati</taxon>
        <taxon>Bacillota</taxon>
        <taxon>Bacilli</taxon>
        <taxon>Bacillales</taxon>
        <taxon>Alicyclobacillaceae</taxon>
        <taxon>Tumebacillus</taxon>
    </lineage>
</organism>